<protein>
    <recommendedName>
        <fullName evidence="2">ARM repeat superfamily protein</fullName>
    </recommendedName>
</protein>
<dbReference type="Proteomes" id="UP000251960">
    <property type="component" value="Chromosome 4"/>
</dbReference>
<organism evidence="1">
    <name type="scientific">Zea mays</name>
    <name type="common">Maize</name>
    <dbReference type="NCBI Taxonomy" id="4577"/>
    <lineage>
        <taxon>Eukaryota</taxon>
        <taxon>Viridiplantae</taxon>
        <taxon>Streptophyta</taxon>
        <taxon>Embryophyta</taxon>
        <taxon>Tracheophyta</taxon>
        <taxon>Spermatophyta</taxon>
        <taxon>Magnoliopsida</taxon>
        <taxon>Liliopsida</taxon>
        <taxon>Poales</taxon>
        <taxon>Poaceae</taxon>
        <taxon>PACMAD clade</taxon>
        <taxon>Panicoideae</taxon>
        <taxon>Andropogonodae</taxon>
        <taxon>Andropogoneae</taxon>
        <taxon>Tripsacinae</taxon>
        <taxon>Zea</taxon>
    </lineage>
</organism>
<name>A0A3L6EZ83_MAIZE</name>
<dbReference type="InterPro" id="IPR016024">
    <property type="entry name" value="ARM-type_fold"/>
</dbReference>
<evidence type="ECO:0000313" key="1">
    <source>
        <dbReference type="EMBL" id="PWZ25351.1"/>
    </source>
</evidence>
<dbReference type="EMBL" id="NCVQ01000005">
    <property type="protein sequence ID" value="PWZ25351.1"/>
    <property type="molecule type" value="Genomic_DNA"/>
</dbReference>
<dbReference type="SUPFAM" id="SSF48371">
    <property type="entry name" value="ARM repeat"/>
    <property type="match status" value="1"/>
</dbReference>
<proteinExistence type="predicted"/>
<reference evidence="1" key="1">
    <citation type="journal article" date="2018" name="Nat. Genet.">
        <title>Extensive intraspecific gene order and gene structural variations between Mo17 and other maize genomes.</title>
        <authorList>
            <person name="Sun S."/>
            <person name="Zhou Y."/>
            <person name="Chen J."/>
            <person name="Shi J."/>
            <person name="Zhao H."/>
            <person name="Zhao H."/>
            <person name="Song W."/>
            <person name="Zhang M."/>
            <person name="Cui Y."/>
            <person name="Dong X."/>
            <person name="Liu H."/>
            <person name="Ma X."/>
            <person name="Jiao Y."/>
            <person name="Wang B."/>
            <person name="Wei X."/>
            <person name="Stein J.C."/>
            <person name="Glaubitz J.C."/>
            <person name="Lu F."/>
            <person name="Yu G."/>
            <person name="Liang C."/>
            <person name="Fengler K."/>
            <person name="Li B."/>
            <person name="Rafalski A."/>
            <person name="Schnable P.S."/>
            <person name="Ware D.H."/>
            <person name="Buckler E.S."/>
            <person name="Lai J."/>
        </authorList>
    </citation>
    <scope>NUCLEOTIDE SEQUENCE [LARGE SCALE GENOMIC DNA]</scope>
    <source>
        <tissue evidence="1">Seedling</tissue>
    </source>
</reference>
<sequence length="260" mass="28580">DDISGWTEDLFTARKSAINLLGVIALSKGPPVASAASKRKKGDKNKGKSEMSSIGELLVIPFLSKFPIPSHGEDASSVAVQNYFGVLMAYGGLQDFLTEKKDLTITLIRNRILPLYSLDPCSPYLISTANWVIGQLAICLPEDMSSSIYQSLMKALTMEYVEDITCYLVCASASGAIAELIEEGYALPPLSCVNDASVLLEFVMSSVTCMEETESLKVFELVATWADAIANWDSWEEMEDQGVFNTIKEAVNFHQRFEFI</sequence>
<feature type="non-terminal residue" evidence="1">
    <location>
        <position position="1"/>
    </location>
</feature>
<accession>A0A3L6EZ83</accession>
<evidence type="ECO:0008006" key="2">
    <source>
        <dbReference type="Google" id="ProtNLM"/>
    </source>
</evidence>
<gene>
    <name evidence="1" type="ORF">Zm00014a_009555</name>
</gene>
<comment type="caution">
    <text evidence="1">The sequence shown here is derived from an EMBL/GenBank/DDBJ whole genome shotgun (WGS) entry which is preliminary data.</text>
</comment>
<dbReference type="AlphaFoldDB" id="A0A3L6EZ83"/>